<dbReference type="SMART" id="SM00852">
    <property type="entry name" value="MoCF_biosynth"/>
    <property type="match status" value="1"/>
</dbReference>
<dbReference type="Pfam" id="PF00994">
    <property type="entry name" value="MoCF_biosynth"/>
    <property type="match status" value="1"/>
</dbReference>
<gene>
    <name evidence="5" type="ORF">J2S72_000608</name>
</gene>
<accession>A0ABU0ATJ7</accession>
<dbReference type="InterPro" id="IPR001453">
    <property type="entry name" value="MoaB/Mog_dom"/>
</dbReference>
<dbReference type="InterPro" id="IPR036425">
    <property type="entry name" value="MoaB/Mog-like_dom_sf"/>
</dbReference>
<dbReference type="Gene3D" id="3.40.980.10">
    <property type="entry name" value="MoaB/Mog-like domain"/>
    <property type="match status" value="1"/>
</dbReference>
<dbReference type="SUPFAM" id="SSF53218">
    <property type="entry name" value="Molybdenum cofactor biosynthesis proteins"/>
    <property type="match status" value="1"/>
</dbReference>
<evidence type="ECO:0000256" key="1">
    <source>
        <dbReference type="ARBA" id="ARBA00003487"/>
    </source>
</evidence>
<dbReference type="Proteomes" id="UP001236559">
    <property type="component" value="Unassembled WGS sequence"/>
</dbReference>
<evidence type="ECO:0000259" key="4">
    <source>
        <dbReference type="SMART" id="SM00852"/>
    </source>
</evidence>
<organism evidence="5 6">
    <name type="scientific">Peptoniphilus koenoeneniae</name>
    <dbReference type="NCBI Taxonomy" id="507751"/>
    <lineage>
        <taxon>Bacteria</taxon>
        <taxon>Bacillati</taxon>
        <taxon>Bacillota</taxon>
        <taxon>Tissierellia</taxon>
        <taxon>Tissierellales</taxon>
        <taxon>Peptoniphilaceae</taxon>
        <taxon>Peptoniphilus</taxon>
    </lineage>
</organism>
<evidence type="ECO:0000313" key="6">
    <source>
        <dbReference type="Proteomes" id="UP001236559"/>
    </source>
</evidence>
<evidence type="ECO:0000313" key="5">
    <source>
        <dbReference type="EMBL" id="MDQ0274591.1"/>
    </source>
</evidence>
<protein>
    <submittedName>
        <fullName evidence="5">Molybdenum cofactor synthesis domain-containing protein</fullName>
    </submittedName>
</protein>
<name>A0ABU0ATJ7_9FIRM</name>
<dbReference type="InterPro" id="IPR051920">
    <property type="entry name" value="MPT_Adenylyltrnsfr/MoaC-Rel"/>
</dbReference>
<feature type="domain" description="MoaB/Mog" evidence="4">
    <location>
        <begin position="5"/>
        <end position="149"/>
    </location>
</feature>
<comment type="function">
    <text evidence="1">May be involved in the biosynthesis of molybdopterin.</text>
</comment>
<dbReference type="InterPro" id="IPR008284">
    <property type="entry name" value="MoCF_biosynth_CS"/>
</dbReference>
<keyword evidence="3" id="KW-0501">Molybdenum cofactor biosynthesis</keyword>
<dbReference type="PROSITE" id="PS01078">
    <property type="entry name" value="MOCF_BIOSYNTHESIS_1"/>
    <property type="match status" value="1"/>
</dbReference>
<reference evidence="5 6" key="1">
    <citation type="submission" date="2023-07" db="EMBL/GenBank/DDBJ databases">
        <title>Genomic Encyclopedia of Type Strains, Phase IV (KMG-IV): sequencing the most valuable type-strain genomes for metagenomic binning, comparative biology and taxonomic classification.</title>
        <authorList>
            <person name="Goeker M."/>
        </authorList>
    </citation>
    <scope>NUCLEOTIDE SEQUENCE [LARGE SCALE GENOMIC DNA]</scope>
    <source>
        <strain evidence="5 6">DSM 22616</strain>
    </source>
</reference>
<dbReference type="PANTHER" id="PTHR43764">
    <property type="entry name" value="MOLYBDENUM COFACTOR BIOSYNTHESIS"/>
    <property type="match status" value="1"/>
</dbReference>
<evidence type="ECO:0000256" key="2">
    <source>
        <dbReference type="ARBA" id="ARBA00005046"/>
    </source>
</evidence>
<evidence type="ECO:0000256" key="3">
    <source>
        <dbReference type="ARBA" id="ARBA00023150"/>
    </source>
</evidence>
<dbReference type="PANTHER" id="PTHR43764:SF1">
    <property type="entry name" value="MOLYBDOPTERIN MOLYBDOTRANSFERASE"/>
    <property type="match status" value="1"/>
</dbReference>
<sequence length="167" mass="18257">MFGVYVLTVSDSSYKDGVEKSSGPALEEYLTKNNFKVVNRGIVSDDRSVIEDKLLELDRDENISLVVTTGGTGCSKRDNTPEATINVCERIVPGLAEEMRRKASQSTREALLSRAVCGIRQGTLIINLPGGQEAAIAYLSYIIDVIPEALKILAGIRKDCLKIHKND</sequence>
<dbReference type="CDD" id="cd00886">
    <property type="entry name" value="MogA_MoaB"/>
    <property type="match status" value="1"/>
</dbReference>
<dbReference type="EMBL" id="JAUSTN010000003">
    <property type="protein sequence ID" value="MDQ0274591.1"/>
    <property type="molecule type" value="Genomic_DNA"/>
</dbReference>
<dbReference type="NCBIfam" id="TIGR00177">
    <property type="entry name" value="molyb_syn"/>
    <property type="match status" value="1"/>
</dbReference>
<dbReference type="RefSeq" id="WP_023055383.1">
    <property type="nucleotide sequence ID" value="NZ_JAUSTN010000003.1"/>
</dbReference>
<keyword evidence="6" id="KW-1185">Reference proteome</keyword>
<comment type="caution">
    <text evidence="5">The sequence shown here is derived from an EMBL/GenBank/DDBJ whole genome shotgun (WGS) entry which is preliminary data.</text>
</comment>
<comment type="pathway">
    <text evidence="2">Cofactor biosynthesis; molybdopterin biosynthesis.</text>
</comment>
<proteinExistence type="predicted"/>